<dbReference type="GO" id="GO:0006355">
    <property type="term" value="P:regulation of DNA-templated transcription"/>
    <property type="evidence" value="ECO:0007669"/>
    <property type="project" value="InterPro"/>
</dbReference>
<evidence type="ECO:0000313" key="4">
    <source>
        <dbReference type="Proteomes" id="UP000289718"/>
    </source>
</evidence>
<dbReference type="InterPro" id="IPR035451">
    <property type="entry name" value="Ada-like_dom_sf"/>
</dbReference>
<keyword evidence="1" id="KW-0010">Activator</keyword>
<dbReference type="Pfam" id="PF02805">
    <property type="entry name" value="Ada_Zn_binding"/>
    <property type="match status" value="1"/>
</dbReference>
<keyword evidence="4" id="KW-1185">Reference proteome</keyword>
<dbReference type="GO" id="GO:0006281">
    <property type="term" value="P:DNA repair"/>
    <property type="evidence" value="ECO:0007669"/>
    <property type="project" value="InterPro"/>
</dbReference>
<evidence type="ECO:0000259" key="2">
    <source>
        <dbReference type="Pfam" id="PF02805"/>
    </source>
</evidence>
<evidence type="ECO:0000256" key="1">
    <source>
        <dbReference type="ARBA" id="ARBA00023159"/>
    </source>
</evidence>
<reference evidence="3 4" key="1">
    <citation type="submission" date="2017-09" db="EMBL/GenBank/DDBJ databases">
        <title>Genomics of the genus Arcobacter.</title>
        <authorList>
            <person name="Perez-Cataluna A."/>
            <person name="Figueras M.J."/>
            <person name="Salas-Masso N."/>
        </authorList>
    </citation>
    <scope>NUCLEOTIDE SEQUENCE [LARGE SCALE GENOMIC DNA]</scope>
    <source>
        <strain evidence="3 4">F156-34</strain>
    </source>
</reference>
<dbReference type="RefSeq" id="WP_129060896.1">
    <property type="nucleotide sequence ID" value="NZ_NXIE01000002.1"/>
</dbReference>
<organism evidence="3 4">
    <name type="scientific">Halarcobacter mediterraneus</name>
    <dbReference type="NCBI Taxonomy" id="2023153"/>
    <lineage>
        <taxon>Bacteria</taxon>
        <taxon>Pseudomonadati</taxon>
        <taxon>Campylobacterota</taxon>
        <taxon>Epsilonproteobacteria</taxon>
        <taxon>Campylobacterales</taxon>
        <taxon>Arcobacteraceae</taxon>
        <taxon>Halarcobacter</taxon>
    </lineage>
</organism>
<accession>A0A4Q1B4D2</accession>
<evidence type="ECO:0000313" key="3">
    <source>
        <dbReference type="EMBL" id="RXK13077.1"/>
    </source>
</evidence>
<dbReference type="GO" id="GO:0003677">
    <property type="term" value="F:DNA binding"/>
    <property type="evidence" value="ECO:0007669"/>
    <property type="project" value="InterPro"/>
</dbReference>
<dbReference type="GO" id="GO:0008270">
    <property type="term" value="F:zinc ion binding"/>
    <property type="evidence" value="ECO:0007669"/>
    <property type="project" value="InterPro"/>
</dbReference>
<comment type="caution">
    <text evidence="3">The sequence shown here is derived from an EMBL/GenBank/DDBJ whole genome shotgun (WGS) entry which is preliminary data.</text>
</comment>
<dbReference type="EMBL" id="NXIE01000002">
    <property type="protein sequence ID" value="RXK13077.1"/>
    <property type="molecule type" value="Genomic_DNA"/>
</dbReference>
<proteinExistence type="predicted"/>
<feature type="domain" description="Ada DNA repair metal-binding" evidence="2">
    <location>
        <begin position="6"/>
        <end position="43"/>
    </location>
</feature>
<sequence>MINQGKYQIIGQKDTKYDSLFYTIVKLTGIFCLPFCKVKKSLKKCTIS</sequence>
<dbReference type="Gene3D" id="3.40.10.10">
    <property type="entry name" value="DNA Methylphosphotriester Repair Domain"/>
    <property type="match status" value="1"/>
</dbReference>
<dbReference type="SUPFAM" id="SSF57884">
    <property type="entry name" value="Ada DNA repair protein, N-terminal domain (N-Ada 10)"/>
    <property type="match status" value="1"/>
</dbReference>
<dbReference type="Proteomes" id="UP000289718">
    <property type="component" value="Unassembled WGS sequence"/>
</dbReference>
<dbReference type="OrthoDB" id="9802228at2"/>
<dbReference type="InterPro" id="IPR004026">
    <property type="entry name" value="Ada_DNA_repair_Zn-bd"/>
</dbReference>
<gene>
    <name evidence="3" type="ORF">CP965_04540</name>
</gene>
<protein>
    <recommendedName>
        <fullName evidence="2">Ada DNA repair metal-binding domain-containing protein</fullName>
    </recommendedName>
</protein>
<dbReference type="GO" id="GO:0008168">
    <property type="term" value="F:methyltransferase activity"/>
    <property type="evidence" value="ECO:0007669"/>
    <property type="project" value="InterPro"/>
</dbReference>
<dbReference type="AlphaFoldDB" id="A0A4Q1B4D2"/>
<name>A0A4Q1B4D2_9BACT</name>